<feature type="non-terminal residue" evidence="3">
    <location>
        <position position="1"/>
    </location>
</feature>
<evidence type="ECO:0000313" key="3">
    <source>
        <dbReference type="EMBL" id="TFK50715.1"/>
    </source>
</evidence>
<evidence type="ECO:0000256" key="1">
    <source>
        <dbReference type="SAM" id="MobiDB-lite"/>
    </source>
</evidence>
<keyword evidence="4" id="KW-1185">Reference proteome</keyword>
<organism evidence="3 4">
    <name type="scientific">Heliocybe sulcata</name>
    <dbReference type="NCBI Taxonomy" id="5364"/>
    <lineage>
        <taxon>Eukaryota</taxon>
        <taxon>Fungi</taxon>
        <taxon>Dikarya</taxon>
        <taxon>Basidiomycota</taxon>
        <taxon>Agaricomycotina</taxon>
        <taxon>Agaricomycetes</taxon>
        <taxon>Gloeophyllales</taxon>
        <taxon>Gloeophyllaceae</taxon>
        <taxon>Heliocybe</taxon>
    </lineage>
</organism>
<keyword evidence="2" id="KW-0472">Membrane</keyword>
<protein>
    <submittedName>
        <fullName evidence="3">Uncharacterized protein</fullName>
    </submittedName>
</protein>
<dbReference type="AlphaFoldDB" id="A0A5C3N0Z5"/>
<reference evidence="3 4" key="1">
    <citation type="journal article" date="2019" name="Nat. Ecol. Evol.">
        <title>Megaphylogeny resolves global patterns of mushroom evolution.</title>
        <authorList>
            <person name="Varga T."/>
            <person name="Krizsan K."/>
            <person name="Foldi C."/>
            <person name="Dima B."/>
            <person name="Sanchez-Garcia M."/>
            <person name="Sanchez-Ramirez S."/>
            <person name="Szollosi G.J."/>
            <person name="Szarkandi J.G."/>
            <person name="Papp V."/>
            <person name="Albert L."/>
            <person name="Andreopoulos W."/>
            <person name="Angelini C."/>
            <person name="Antonin V."/>
            <person name="Barry K.W."/>
            <person name="Bougher N.L."/>
            <person name="Buchanan P."/>
            <person name="Buyck B."/>
            <person name="Bense V."/>
            <person name="Catcheside P."/>
            <person name="Chovatia M."/>
            <person name="Cooper J."/>
            <person name="Damon W."/>
            <person name="Desjardin D."/>
            <person name="Finy P."/>
            <person name="Geml J."/>
            <person name="Haridas S."/>
            <person name="Hughes K."/>
            <person name="Justo A."/>
            <person name="Karasinski D."/>
            <person name="Kautmanova I."/>
            <person name="Kiss B."/>
            <person name="Kocsube S."/>
            <person name="Kotiranta H."/>
            <person name="LaButti K.M."/>
            <person name="Lechner B.E."/>
            <person name="Liimatainen K."/>
            <person name="Lipzen A."/>
            <person name="Lukacs Z."/>
            <person name="Mihaltcheva S."/>
            <person name="Morgado L.N."/>
            <person name="Niskanen T."/>
            <person name="Noordeloos M.E."/>
            <person name="Ohm R.A."/>
            <person name="Ortiz-Santana B."/>
            <person name="Ovrebo C."/>
            <person name="Racz N."/>
            <person name="Riley R."/>
            <person name="Savchenko A."/>
            <person name="Shiryaev A."/>
            <person name="Soop K."/>
            <person name="Spirin V."/>
            <person name="Szebenyi C."/>
            <person name="Tomsovsky M."/>
            <person name="Tulloss R.E."/>
            <person name="Uehling J."/>
            <person name="Grigoriev I.V."/>
            <person name="Vagvolgyi C."/>
            <person name="Papp T."/>
            <person name="Martin F.M."/>
            <person name="Miettinen O."/>
            <person name="Hibbett D.S."/>
            <person name="Nagy L.G."/>
        </authorList>
    </citation>
    <scope>NUCLEOTIDE SEQUENCE [LARGE SCALE GENOMIC DNA]</scope>
    <source>
        <strain evidence="3 4">OMC1185</strain>
    </source>
</reference>
<gene>
    <name evidence="3" type="ORF">OE88DRAFT_1659737</name>
</gene>
<name>A0A5C3N0Z5_9AGAM</name>
<keyword evidence="2" id="KW-1133">Transmembrane helix</keyword>
<feature type="compositionally biased region" description="Pro residues" evidence="1">
    <location>
        <begin position="1"/>
        <end position="10"/>
    </location>
</feature>
<evidence type="ECO:0000313" key="4">
    <source>
        <dbReference type="Proteomes" id="UP000305948"/>
    </source>
</evidence>
<feature type="compositionally biased region" description="Polar residues" evidence="1">
    <location>
        <begin position="14"/>
        <end position="25"/>
    </location>
</feature>
<sequence length="65" mass="6995">MPLPNDPDTPPLTSQANAPNPTAIGSTAVGQDALVALVNSFFGGRKEKRKRSRKQYALSRLFLSP</sequence>
<feature type="region of interest" description="Disordered" evidence="1">
    <location>
        <begin position="1"/>
        <end position="25"/>
    </location>
</feature>
<evidence type="ECO:0000256" key="2">
    <source>
        <dbReference type="SAM" id="Phobius"/>
    </source>
</evidence>
<keyword evidence="2" id="KW-0812">Transmembrane</keyword>
<proteinExistence type="predicted"/>
<dbReference type="Proteomes" id="UP000305948">
    <property type="component" value="Unassembled WGS sequence"/>
</dbReference>
<accession>A0A5C3N0Z5</accession>
<feature type="transmembrane region" description="Helical" evidence="2">
    <location>
        <begin position="23"/>
        <end position="44"/>
    </location>
</feature>
<dbReference type="EMBL" id="ML213512">
    <property type="protein sequence ID" value="TFK50715.1"/>
    <property type="molecule type" value="Genomic_DNA"/>
</dbReference>